<feature type="region of interest" description="Disordered" evidence="1">
    <location>
        <begin position="121"/>
        <end position="297"/>
    </location>
</feature>
<feature type="compositionally biased region" description="Basic and acidic residues" evidence="1">
    <location>
        <begin position="73"/>
        <end position="91"/>
    </location>
</feature>
<organism evidence="3 4">
    <name type="scientific">Candolleomyces eurysporus</name>
    <dbReference type="NCBI Taxonomy" id="2828524"/>
    <lineage>
        <taxon>Eukaryota</taxon>
        <taxon>Fungi</taxon>
        <taxon>Dikarya</taxon>
        <taxon>Basidiomycota</taxon>
        <taxon>Agaricomycotina</taxon>
        <taxon>Agaricomycetes</taxon>
        <taxon>Agaricomycetidae</taxon>
        <taxon>Agaricales</taxon>
        <taxon>Agaricineae</taxon>
        <taxon>Psathyrellaceae</taxon>
        <taxon>Candolleomyces</taxon>
    </lineage>
</organism>
<feature type="compositionally biased region" description="Pro residues" evidence="1">
    <location>
        <begin position="22"/>
        <end position="33"/>
    </location>
</feature>
<evidence type="ECO:0000313" key="3">
    <source>
        <dbReference type="EMBL" id="KAJ2928973.1"/>
    </source>
</evidence>
<feature type="region of interest" description="Disordered" evidence="1">
    <location>
        <begin position="1"/>
        <end position="39"/>
    </location>
</feature>
<protein>
    <recommendedName>
        <fullName evidence="2">FMR1-interacting protein 1 conserved domain-containing protein</fullName>
    </recommendedName>
</protein>
<dbReference type="PANTHER" id="PTHR13309:SF0">
    <property type="entry name" value="FMR1-INTERACTING PROTEIN NUFIP1"/>
    <property type="match status" value="1"/>
</dbReference>
<evidence type="ECO:0000259" key="2">
    <source>
        <dbReference type="Pfam" id="PF10453"/>
    </source>
</evidence>
<proteinExistence type="predicted"/>
<dbReference type="Proteomes" id="UP001140091">
    <property type="component" value="Unassembled WGS sequence"/>
</dbReference>
<dbReference type="InterPro" id="IPR039136">
    <property type="entry name" value="NUFIP1-like"/>
</dbReference>
<feature type="non-terminal residue" evidence="3">
    <location>
        <position position="354"/>
    </location>
</feature>
<accession>A0A9W8MH92</accession>
<feature type="domain" description="FMR1-interacting protein 1 conserved" evidence="2">
    <location>
        <begin position="92"/>
        <end position="143"/>
    </location>
</feature>
<feature type="compositionally biased region" description="Basic and acidic residues" evidence="1">
    <location>
        <begin position="265"/>
        <end position="279"/>
    </location>
</feature>
<dbReference type="Pfam" id="PF10453">
    <property type="entry name" value="NUFIP1"/>
    <property type="match status" value="1"/>
</dbReference>
<feature type="compositionally biased region" description="Low complexity" evidence="1">
    <location>
        <begin position="1"/>
        <end position="18"/>
    </location>
</feature>
<gene>
    <name evidence="3" type="ORF">H1R20_g8239</name>
</gene>
<dbReference type="GO" id="GO:0005634">
    <property type="term" value="C:nucleus"/>
    <property type="evidence" value="ECO:0007669"/>
    <property type="project" value="TreeGrafter"/>
</dbReference>
<feature type="compositionally biased region" description="Gly residues" evidence="1">
    <location>
        <begin position="186"/>
        <end position="201"/>
    </location>
</feature>
<comment type="caution">
    <text evidence="3">The sequence shown here is derived from an EMBL/GenBank/DDBJ whole genome shotgun (WGS) entry which is preliminary data.</text>
</comment>
<dbReference type="AlphaFoldDB" id="A0A9W8MH92"/>
<dbReference type="GO" id="GO:0003723">
    <property type="term" value="F:RNA binding"/>
    <property type="evidence" value="ECO:0007669"/>
    <property type="project" value="InterPro"/>
</dbReference>
<dbReference type="GO" id="GO:0000492">
    <property type="term" value="P:box C/D snoRNP assembly"/>
    <property type="evidence" value="ECO:0007669"/>
    <property type="project" value="TreeGrafter"/>
</dbReference>
<dbReference type="PANTHER" id="PTHR13309">
    <property type="entry name" value="NUCLEAR FRAGILE X MENTAL RETARDATION PROTEIN INTERACTING PROTEIN 1"/>
    <property type="match status" value="1"/>
</dbReference>
<dbReference type="EMBL" id="JANBPK010000919">
    <property type="protein sequence ID" value="KAJ2928973.1"/>
    <property type="molecule type" value="Genomic_DNA"/>
</dbReference>
<feature type="compositionally biased region" description="Pro residues" evidence="1">
    <location>
        <begin position="212"/>
        <end position="222"/>
    </location>
</feature>
<dbReference type="InterPro" id="IPR019496">
    <property type="entry name" value="NUFIP1_cons_dom"/>
</dbReference>
<keyword evidence="4" id="KW-1185">Reference proteome</keyword>
<feature type="compositionally biased region" description="Low complexity" evidence="1">
    <location>
        <begin position="163"/>
        <end position="177"/>
    </location>
</feature>
<feature type="compositionally biased region" description="Basic and acidic residues" evidence="1">
    <location>
        <begin position="123"/>
        <end position="139"/>
    </location>
</feature>
<evidence type="ECO:0000313" key="4">
    <source>
        <dbReference type="Proteomes" id="UP001140091"/>
    </source>
</evidence>
<sequence>MQSQPGYYQQYQQPTPSQHPNVPGPSNPRPRPVQPTGQWYQAGNKRCTYKDCTFTGSHSSVETHMMDRHLIFPPGWEKRPKKPEWDADPSLKGKPIPIQGTNIFLDDPEQLAAWVAERKKRFPTSDRVVDKKRKMEEAIARGQLTEEDIGIRSGKRRRANEPSNGGSSNTSTFSRGNHPNKRGRGAGRGGQAGSRGRGRGGVNVAPSAALLPPKPVAAPVPPLSTDKASSDEESDSSDGGDAPEVVTSKKEVQSIVPVAEDVPEETPREKEPKAQDRKRPPPQPKKPPKNPFASRPSLLRNLLTPEIRITVSNLSQAIRFLVDNDFLRGVELKPGEASEAKIQVLDSQDAVQRE</sequence>
<evidence type="ECO:0000256" key="1">
    <source>
        <dbReference type="SAM" id="MobiDB-lite"/>
    </source>
</evidence>
<feature type="region of interest" description="Disordered" evidence="1">
    <location>
        <begin position="73"/>
        <end position="100"/>
    </location>
</feature>
<reference evidence="3" key="1">
    <citation type="submission" date="2022-06" db="EMBL/GenBank/DDBJ databases">
        <title>Genome Sequence of Candolleomyces eurysporus.</title>
        <authorList>
            <person name="Buettner E."/>
        </authorList>
    </citation>
    <scope>NUCLEOTIDE SEQUENCE</scope>
    <source>
        <strain evidence="3">VTCC 930004</strain>
    </source>
</reference>
<name>A0A9W8MH92_9AGAR</name>
<dbReference type="OrthoDB" id="273070at2759"/>